<name>A0A183ILP1_9BILA</name>
<evidence type="ECO:0000313" key="2">
    <source>
        <dbReference type="Proteomes" id="UP000270296"/>
    </source>
</evidence>
<dbReference type="WBParaSite" id="SBAD_0000472901-mRNA-1">
    <property type="protein sequence ID" value="SBAD_0000472901-mRNA-1"/>
    <property type="gene ID" value="SBAD_0000472901"/>
</dbReference>
<reference evidence="1 2" key="2">
    <citation type="submission" date="2018-11" db="EMBL/GenBank/DDBJ databases">
        <authorList>
            <consortium name="Pathogen Informatics"/>
        </authorList>
    </citation>
    <scope>NUCLEOTIDE SEQUENCE [LARGE SCALE GENOMIC DNA]</scope>
</reference>
<reference evidence="3" key="1">
    <citation type="submission" date="2016-06" db="UniProtKB">
        <authorList>
            <consortium name="WormBaseParasite"/>
        </authorList>
    </citation>
    <scope>IDENTIFICATION</scope>
</reference>
<gene>
    <name evidence="1" type="ORF">SBAD_LOCUS4537</name>
</gene>
<organism evidence="3">
    <name type="scientific">Soboliphyme baturini</name>
    <dbReference type="NCBI Taxonomy" id="241478"/>
    <lineage>
        <taxon>Eukaryota</taxon>
        <taxon>Metazoa</taxon>
        <taxon>Ecdysozoa</taxon>
        <taxon>Nematoda</taxon>
        <taxon>Enoplea</taxon>
        <taxon>Dorylaimia</taxon>
        <taxon>Dioctophymatida</taxon>
        <taxon>Dioctophymatoidea</taxon>
        <taxon>Soboliphymatidae</taxon>
        <taxon>Soboliphyme</taxon>
    </lineage>
</organism>
<protein>
    <submittedName>
        <fullName evidence="1 3">Uncharacterized protein</fullName>
    </submittedName>
</protein>
<sequence>MWYLHLVQFGRNSTDTEHYLEMLRYGARKTSFFASNSTGRSKRRCTRAYYQIIHRLMPFRALQRNSFCSRLDRKEQKSRNVNSKNMRLVMNPTTADRVVDPGATVSPVKMHCSVNSTTTMNTTLILKLAEMHHTVDTLAHVGSDNIAGCMYTFALRPLNPCPFLFYGGEATLARGAFLLFDCRLIRDPLISRIVP</sequence>
<evidence type="ECO:0000313" key="3">
    <source>
        <dbReference type="WBParaSite" id="SBAD_0000472901-mRNA-1"/>
    </source>
</evidence>
<dbReference type="EMBL" id="UZAM01008386">
    <property type="protein sequence ID" value="VDP04697.1"/>
    <property type="molecule type" value="Genomic_DNA"/>
</dbReference>
<accession>A0A183ILP1</accession>
<dbReference type="Proteomes" id="UP000270296">
    <property type="component" value="Unassembled WGS sequence"/>
</dbReference>
<dbReference type="AlphaFoldDB" id="A0A183ILP1"/>
<evidence type="ECO:0000313" key="1">
    <source>
        <dbReference type="EMBL" id="VDP04697.1"/>
    </source>
</evidence>
<proteinExistence type="predicted"/>
<keyword evidence="2" id="KW-1185">Reference proteome</keyword>